<name>A0A0K0Y3Y3_9RHOB</name>
<accession>A0A0K0Y3Y3</accession>
<dbReference type="Proteomes" id="UP000067444">
    <property type="component" value="Chromosome"/>
</dbReference>
<dbReference type="KEGG" id="otm:OSB_10840"/>
<reference evidence="1 2" key="1">
    <citation type="journal article" date="2015" name="Genome Announc.">
        <title>Closed Genome Sequence of Octadecabacter temperatus SB1, the First Mesophilic Species of the Genus Octadecabacter.</title>
        <authorList>
            <person name="Voget S."/>
            <person name="Billerbeck S."/>
            <person name="Simon M."/>
            <person name="Daniel R."/>
        </authorList>
    </citation>
    <scope>NUCLEOTIDE SEQUENCE [LARGE SCALE GENOMIC DNA]</scope>
    <source>
        <strain evidence="1 2">SB1</strain>
    </source>
</reference>
<protein>
    <submittedName>
        <fullName evidence="1">Uncharacterized protein</fullName>
    </submittedName>
</protein>
<evidence type="ECO:0000313" key="1">
    <source>
        <dbReference type="EMBL" id="AKS45640.1"/>
    </source>
</evidence>
<dbReference type="STRING" id="1458307.OSB_10840"/>
<keyword evidence="2" id="KW-1185">Reference proteome</keyword>
<dbReference type="EMBL" id="CP012160">
    <property type="protein sequence ID" value="AKS45640.1"/>
    <property type="molecule type" value="Genomic_DNA"/>
</dbReference>
<organism evidence="1 2">
    <name type="scientific">Octadecabacter temperatus</name>
    <dbReference type="NCBI Taxonomy" id="1458307"/>
    <lineage>
        <taxon>Bacteria</taxon>
        <taxon>Pseudomonadati</taxon>
        <taxon>Pseudomonadota</taxon>
        <taxon>Alphaproteobacteria</taxon>
        <taxon>Rhodobacterales</taxon>
        <taxon>Roseobacteraceae</taxon>
        <taxon>Octadecabacter</taxon>
    </lineage>
</organism>
<evidence type="ECO:0000313" key="2">
    <source>
        <dbReference type="Proteomes" id="UP000067444"/>
    </source>
</evidence>
<gene>
    <name evidence="1" type="ORF">OSB_10840</name>
</gene>
<proteinExistence type="predicted"/>
<dbReference type="PATRIC" id="fig|1458307.3.peg.1097"/>
<dbReference type="AlphaFoldDB" id="A0A0K0Y3Y3"/>
<dbReference type="RefSeq" id="WP_049834011.1">
    <property type="nucleotide sequence ID" value="NZ_CP012160.1"/>
</dbReference>
<sequence>MFDDVQNLWLFAAGVAAALTALIHIFGGGPENVRPLLRSNDIADVPKYVNYYCWHLVTLTITAMATGLIWASLDPTQTGLAWMWTIMAILFTLWSLVLIKWKGQKLFHMPQWTLFGVVSVLAVIGLAT</sequence>
<dbReference type="OrthoDB" id="7667463at2"/>